<feature type="chain" id="PRO_5029746865" description="Apple domain-containing protein" evidence="1">
    <location>
        <begin position="22"/>
        <end position="935"/>
    </location>
</feature>
<dbReference type="SUPFAM" id="SSF57414">
    <property type="entry name" value="Hairpin loop containing domain-like"/>
    <property type="match status" value="2"/>
</dbReference>
<dbReference type="AlphaFoldDB" id="A0A7J7J7L3"/>
<reference evidence="3" key="1">
    <citation type="submission" date="2020-06" db="EMBL/GenBank/DDBJ databases">
        <title>Draft genome of Bugula neritina, a colonial animal packing powerful symbionts and potential medicines.</title>
        <authorList>
            <person name="Rayko M."/>
        </authorList>
    </citation>
    <scope>NUCLEOTIDE SEQUENCE [LARGE SCALE GENOMIC DNA]</scope>
    <source>
        <strain evidence="3">Kwan_BN1</strain>
    </source>
</reference>
<dbReference type="Pfam" id="PF00024">
    <property type="entry name" value="PAN_1"/>
    <property type="match status" value="2"/>
</dbReference>
<sequence>MYRNIIIVFGILHLSTTLSEALSCDWPTADGKLSPRVQNNPTQVVNNVNNIADCRDQCIDESSFICAAINYDGNICELLTESNETASTVSTDGWEYSVRPICAGMWLPWKLGKASTSAAYSKPNASKLKDCMTECLRDDSKGPDCRSIGINSSSSSCDLFNSSASSASSTVYDSLYFNKPAWYLGRYPCTSYVGVWRPMSGDKFQIVSRTKLTQQTSQEGGVRFQFVQNEIFRVKAGDILSIFSKTGEGPCQNYVSCLRSAERTGEIGYTINTPEQYIPIGTVITKPSNSFPRNPALKVYVSEYLSLESAPTLFLNESLVSSQIWLILPPPLTSEDAVVSPHSKHVLLSLPSVTSPYYAAVQIVRNNRGQPLIDLIDQPDASNPFCAGRTKVNDADLAESGNLTDTQSLVVLNITLITSFDEDDYCAESLKLTYNLQSTDYQPVNETSFSVELKQGTEYDLRIYLKLTHGGDILIWQRKHTTSAALSEALSCDWPTADGKLSPRVQHNPTQVVNNVTNIVDCREQCIDESSFICAAVNYDGNICELLTESNETASTVLADGWEYSVRPICAGIWLPWKLGKASTSAAYLKPNAPKLKDCMTECLRDDSKGPDCKSIGINSSSSSCDLFNSSASSASSTVYDSLYFNKPAWYLGEFGLFYINEIVSRTKLTQQTTPEGGVRFQFVQKDLPCESWRHSFNIFRQYWYMQELCIQNPALKAYVSKYLSLESAPTLFLNESLVSGQIWLTLPPPLTSEDAVVVAGYNIICSTSADMQQAFDCFEGGGLVPPHSKHVLLSLPSVTSPYYAAVQIVRNNRGQPLIDLIDQPDVSNPFCAGRTKVNNANITESSNLTDTQSLVVLNITLLTSFDEDDNCAESLKLTYNLQSTDYQPVNETSFSVELKQGIEYDLRIYLKLTHGGDFLLWQGKYTTSAGRLDV</sequence>
<dbReference type="InterPro" id="IPR003609">
    <property type="entry name" value="Pan_app"/>
</dbReference>
<keyword evidence="1" id="KW-0732">Signal</keyword>
<keyword evidence="4" id="KW-1185">Reference proteome</keyword>
<evidence type="ECO:0000313" key="4">
    <source>
        <dbReference type="Proteomes" id="UP000593567"/>
    </source>
</evidence>
<dbReference type="SMART" id="SM00473">
    <property type="entry name" value="PAN_AP"/>
    <property type="match status" value="4"/>
</dbReference>
<comment type="caution">
    <text evidence="3">The sequence shown here is derived from an EMBL/GenBank/DDBJ whole genome shotgun (WGS) entry which is preliminary data.</text>
</comment>
<organism evidence="3 4">
    <name type="scientific">Bugula neritina</name>
    <name type="common">Brown bryozoan</name>
    <name type="synonym">Sertularia neritina</name>
    <dbReference type="NCBI Taxonomy" id="10212"/>
    <lineage>
        <taxon>Eukaryota</taxon>
        <taxon>Metazoa</taxon>
        <taxon>Spiralia</taxon>
        <taxon>Lophotrochozoa</taxon>
        <taxon>Bryozoa</taxon>
        <taxon>Gymnolaemata</taxon>
        <taxon>Cheilostomatida</taxon>
        <taxon>Flustrina</taxon>
        <taxon>Buguloidea</taxon>
        <taxon>Bugulidae</taxon>
        <taxon>Bugula</taxon>
    </lineage>
</organism>
<protein>
    <recommendedName>
        <fullName evidence="2">Apple domain-containing protein</fullName>
    </recommendedName>
</protein>
<name>A0A7J7J7L3_BUGNE</name>
<gene>
    <name evidence="3" type="ORF">EB796_020137</name>
</gene>
<feature type="domain" description="Apple" evidence="2">
    <location>
        <begin position="492"/>
        <end position="570"/>
    </location>
</feature>
<accession>A0A7J7J7L3</accession>
<feature type="signal peptide" evidence="1">
    <location>
        <begin position="1"/>
        <end position="21"/>
    </location>
</feature>
<proteinExistence type="predicted"/>
<feature type="domain" description="Apple" evidence="2">
    <location>
        <begin position="24"/>
        <end position="102"/>
    </location>
</feature>
<evidence type="ECO:0000313" key="3">
    <source>
        <dbReference type="EMBL" id="KAF6021551.1"/>
    </source>
</evidence>
<dbReference type="Proteomes" id="UP000593567">
    <property type="component" value="Unassembled WGS sequence"/>
</dbReference>
<dbReference type="PROSITE" id="PS50948">
    <property type="entry name" value="PAN"/>
    <property type="match status" value="2"/>
</dbReference>
<dbReference type="EMBL" id="VXIV02003009">
    <property type="protein sequence ID" value="KAF6021551.1"/>
    <property type="molecule type" value="Genomic_DNA"/>
</dbReference>
<dbReference type="Gene3D" id="3.50.4.10">
    <property type="entry name" value="Hepatocyte Growth Factor"/>
    <property type="match status" value="2"/>
</dbReference>
<evidence type="ECO:0000259" key="2">
    <source>
        <dbReference type="PROSITE" id="PS50948"/>
    </source>
</evidence>
<evidence type="ECO:0000256" key="1">
    <source>
        <dbReference type="SAM" id="SignalP"/>
    </source>
</evidence>